<protein>
    <submittedName>
        <fullName evidence="2">Uncharacterized protein</fullName>
    </submittedName>
</protein>
<dbReference type="RefSeq" id="XP_002777093.1">
    <property type="nucleotide sequence ID" value="XM_002777047.1"/>
</dbReference>
<evidence type="ECO:0000313" key="2">
    <source>
        <dbReference type="EMBL" id="EER08909.1"/>
    </source>
</evidence>
<dbReference type="InterPro" id="IPR011044">
    <property type="entry name" value="Quino_amine_DH_bsu"/>
</dbReference>
<dbReference type="GeneID" id="9064818"/>
<feature type="compositionally biased region" description="Polar residues" evidence="1">
    <location>
        <begin position="217"/>
        <end position="227"/>
    </location>
</feature>
<name>C5L322_PERM5</name>
<evidence type="ECO:0000313" key="3">
    <source>
        <dbReference type="Proteomes" id="UP000007800"/>
    </source>
</evidence>
<dbReference type="SUPFAM" id="SSF50969">
    <property type="entry name" value="YVTN repeat-like/Quinoprotein amine dehydrogenase"/>
    <property type="match status" value="1"/>
</dbReference>
<feature type="compositionally biased region" description="Basic and acidic residues" evidence="1">
    <location>
        <begin position="189"/>
        <end position="202"/>
    </location>
</feature>
<dbReference type="EMBL" id="GG678669">
    <property type="protein sequence ID" value="EER08909.1"/>
    <property type="molecule type" value="Genomic_DNA"/>
</dbReference>
<reference evidence="2 3" key="1">
    <citation type="submission" date="2008-07" db="EMBL/GenBank/DDBJ databases">
        <authorList>
            <person name="El-Sayed N."/>
            <person name="Caler E."/>
            <person name="Inman J."/>
            <person name="Amedeo P."/>
            <person name="Hass B."/>
            <person name="Wortman J."/>
        </authorList>
    </citation>
    <scope>NUCLEOTIDE SEQUENCE [LARGE SCALE GENOMIC DNA]</scope>
    <source>
        <strain evidence="3">ATCC 50983 / TXsc</strain>
    </source>
</reference>
<keyword evidence="3" id="KW-1185">Reference proteome</keyword>
<accession>C5L322</accession>
<sequence>MSLTAGSEHNAGRTEVLYPTELTYAPDGKHVLVTTVSGGAEMELTAVDTFTGRPTVTAFVCNVKQPPGMHSRDRDSNLYMPPDNLGHALASSARHIPSERCQVFVPTLKPSYSPCGKYVVFGEPFMKRFRPGEKNEVRFLDMTKGENSTVLERVLLGQAAPPIAAFSPRSRMVVTASAAMGWWAVKPLSERTPSEEAPRNGEARPSPESVDVEMTEIRNSADNIGIQ</sequence>
<gene>
    <name evidence="2" type="ORF">Pmar_PMAR003157</name>
</gene>
<dbReference type="InParanoid" id="C5L322"/>
<feature type="region of interest" description="Disordered" evidence="1">
    <location>
        <begin position="189"/>
        <end position="227"/>
    </location>
</feature>
<proteinExistence type="predicted"/>
<dbReference type="AlphaFoldDB" id="C5L322"/>
<organism evidence="3">
    <name type="scientific">Perkinsus marinus (strain ATCC 50983 / TXsc)</name>
    <dbReference type="NCBI Taxonomy" id="423536"/>
    <lineage>
        <taxon>Eukaryota</taxon>
        <taxon>Sar</taxon>
        <taxon>Alveolata</taxon>
        <taxon>Perkinsozoa</taxon>
        <taxon>Perkinsea</taxon>
        <taxon>Perkinsida</taxon>
        <taxon>Perkinsidae</taxon>
        <taxon>Perkinsus</taxon>
    </lineage>
</organism>
<dbReference type="OrthoDB" id="436391at2759"/>
<evidence type="ECO:0000256" key="1">
    <source>
        <dbReference type="SAM" id="MobiDB-lite"/>
    </source>
</evidence>
<dbReference type="Proteomes" id="UP000007800">
    <property type="component" value="Unassembled WGS sequence"/>
</dbReference>